<proteinExistence type="predicted"/>
<accession>A0A9Q3UK93</accession>
<dbReference type="Proteomes" id="UP000726777">
    <property type="component" value="Unassembled WGS sequence"/>
</dbReference>
<organism evidence="1 2">
    <name type="scientific">Vibrio parahaemolyticus</name>
    <dbReference type="NCBI Taxonomy" id="670"/>
    <lineage>
        <taxon>Bacteria</taxon>
        <taxon>Pseudomonadati</taxon>
        <taxon>Pseudomonadota</taxon>
        <taxon>Gammaproteobacteria</taxon>
        <taxon>Vibrionales</taxon>
        <taxon>Vibrionaceae</taxon>
        <taxon>Vibrio</taxon>
    </lineage>
</organism>
<comment type="caution">
    <text evidence="1">The sequence shown here is derived from an EMBL/GenBank/DDBJ whole genome shotgun (WGS) entry which is preliminary data.</text>
</comment>
<evidence type="ECO:0000313" key="1">
    <source>
        <dbReference type="EMBL" id="MCC3808351.1"/>
    </source>
</evidence>
<dbReference type="EMBL" id="JACVHL010000048">
    <property type="protein sequence ID" value="MCC3808351.1"/>
    <property type="molecule type" value="Genomic_DNA"/>
</dbReference>
<dbReference type="RefSeq" id="WP_069543038.1">
    <property type="nucleotide sequence ID" value="NZ_CP064041.1"/>
</dbReference>
<protein>
    <submittedName>
        <fullName evidence="1">Uncharacterized protein</fullName>
    </submittedName>
</protein>
<name>A0A9Q3UK93_VIBPH</name>
<reference evidence="1" key="1">
    <citation type="submission" date="2020-09" db="EMBL/GenBank/DDBJ databases">
        <title>Genome sequence of Vibrio parahaemolyticus isolates.</title>
        <authorList>
            <person name="Hammerl J.A."/>
            <person name="Strauch E."/>
        </authorList>
    </citation>
    <scope>NUCLEOTIDE SEQUENCE</scope>
    <source>
        <strain evidence="1">17-VB00146</strain>
    </source>
</reference>
<evidence type="ECO:0000313" key="2">
    <source>
        <dbReference type="Proteomes" id="UP000726777"/>
    </source>
</evidence>
<sequence>MTELKRRFIRLDEISQKTTLSKGDVLDAVEQKKMSLCGVLKAEKMGAIHPTSKSVPAIFNYEGMVRFTESTSFNFALSGKAQPCTHAIILEPQRITHWQPVKSVFGNVVSADFKLDERVLNQPTVTLIAYTQIERLRTLDSSLEALTNTFNRSLGLKADDEVKDSPPRYHLKTTPVTVEPAQLRVDLEDIQREFGVEVLKANALVSVTASVTPVESSALSNAITVETSVSNGASTVESSANERLAPVTCNGSSALASVNPNASNALPSVSSTVKRRLDSVDQRYLTHPLAHVVIRILETHPEAKAITVWNILRQDVNQNEFQREYDTDVLIESMTQDTLSYFGRGEKEKTMSYESFRKNVLAGAKRLFKTSQEVS</sequence>
<dbReference type="AlphaFoldDB" id="A0A9Q3UK93"/>
<gene>
    <name evidence="1" type="ORF">IB292_25460</name>
</gene>